<dbReference type="InterPro" id="IPR038678">
    <property type="entry name" value="Spondin_N_sf"/>
</dbReference>
<evidence type="ECO:0000256" key="1">
    <source>
        <dbReference type="ARBA" id="ARBA00004498"/>
    </source>
</evidence>
<dbReference type="InterPro" id="IPR002861">
    <property type="entry name" value="Reeler_dom"/>
</dbReference>
<evidence type="ECO:0000256" key="4">
    <source>
        <dbReference type="ARBA" id="ARBA00022737"/>
    </source>
</evidence>
<dbReference type="InterPro" id="IPR009465">
    <property type="entry name" value="Spondin_N"/>
</dbReference>
<sequence>MPTIRLWLSVVCFFCGLGAARGVASYVKAICDRNPIHTTALKTHGDNGFKISLEGQEAAHSPDKYRPGQTYTVVVNGSTPGQKMLGVILTATAENSNETESLGTFDVKRNGQVYDLSDEKICDTHVISHRYLVHKNGVSFTWIAPDSGSPCVEFKATVIEHPDIWYRDEGGLTKVICEELTQQDEADVVTADGPPPNTAEVDECCACGHAMYSVEFKGLWSRQTHPKQFPSAKNAYLLHWSNIVGATHGNDYRVWEYDQYASRAVKEVCEFGSSRSLENDMKDNSEKIRTVIKTKSLWGPENILGSVKAVFTVNKKKHLLSLLTMIGPSPDWCVGVSGLTMCQTNCTWADHMEIDLYPWDAGTDSGITYMSRNIVTEPPEKIHRITSSYPNNRESPFYGEPLKPMARLVISKNKEACTTDSGESTSAENSPSTEELVSMMKKKMMALKKLEIEKCATSQWTDWEPCSNPCGNGMRARRRMLKNPGILESMCNVELMEKETCVGDCKDAGRRKKISDDFVMRIDDTERDPDDLCAVTGWSEWSPCSETCGLGMKEDGGCS</sequence>
<evidence type="ECO:0000313" key="11">
    <source>
        <dbReference type="EMBL" id="PVD28064.1"/>
    </source>
</evidence>
<keyword evidence="3" id="KW-0964">Secreted</keyword>
<feature type="compositionally biased region" description="Polar residues" evidence="7">
    <location>
        <begin position="418"/>
        <end position="435"/>
    </location>
</feature>
<dbReference type="OrthoDB" id="347314at2759"/>
<dbReference type="SMART" id="SM00209">
    <property type="entry name" value="TSP1"/>
    <property type="match status" value="1"/>
</dbReference>
<dbReference type="Proteomes" id="UP000245119">
    <property type="component" value="Linkage Group LG6"/>
</dbReference>
<dbReference type="CDD" id="cd08544">
    <property type="entry name" value="Reeler"/>
    <property type="match status" value="1"/>
</dbReference>
<dbReference type="InterPro" id="IPR042307">
    <property type="entry name" value="Reeler_sf"/>
</dbReference>
<keyword evidence="12" id="KW-1185">Reference proteome</keyword>
<dbReference type="GO" id="GO:0031012">
    <property type="term" value="C:extracellular matrix"/>
    <property type="evidence" value="ECO:0007669"/>
    <property type="project" value="TreeGrafter"/>
</dbReference>
<dbReference type="InterPro" id="IPR036383">
    <property type="entry name" value="TSP1_rpt_sf"/>
</dbReference>
<dbReference type="PANTHER" id="PTHR11311">
    <property type="entry name" value="SPONDIN"/>
    <property type="match status" value="1"/>
</dbReference>
<evidence type="ECO:0000256" key="5">
    <source>
        <dbReference type="ARBA" id="ARBA00022889"/>
    </source>
</evidence>
<dbReference type="Pfam" id="PF00090">
    <property type="entry name" value="TSP_1"/>
    <property type="match status" value="2"/>
</dbReference>
<dbReference type="Gene3D" id="2.20.100.10">
    <property type="entry name" value="Thrombospondin type-1 (TSP1) repeat"/>
    <property type="match status" value="2"/>
</dbReference>
<protein>
    <recommendedName>
        <fullName evidence="2">Spondin-1</fullName>
    </recommendedName>
    <alternativeName>
        <fullName evidence="6">F-spondin</fullName>
    </alternativeName>
</protein>
<keyword evidence="4" id="KW-0677">Repeat</keyword>
<dbReference type="PROSITE" id="PS51019">
    <property type="entry name" value="REELIN"/>
    <property type="match status" value="1"/>
</dbReference>
<evidence type="ECO:0000259" key="9">
    <source>
        <dbReference type="PROSITE" id="PS51019"/>
    </source>
</evidence>
<dbReference type="FunFam" id="2.60.40.2130:FF:000002">
    <property type="entry name" value="Putative Spondin-1"/>
    <property type="match status" value="1"/>
</dbReference>
<keyword evidence="8" id="KW-0732">Signal</keyword>
<evidence type="ECO:0000256" key="7">
    <source>
        <dbReference type="SAM" id="MobiDB-lite"/>
    </source>
</evidence>
<gene>
    <name evidence="11" type="ORF">C0Q70_10645</name>
</gene>
<feature type="domain" description="Spondin" evidence="10">
    <location>
        <begin position="200"/>
        <end position="393"/>
    </location>
</feature>
<dbReference type="GO" id="GO:0007155">
    <property type="term" value="P:cell adhesion"/>
    <property type="evidence" value="ECO:0007669"/>
    <property type="project" value="UniProtKB-KW"/>
</dbReference>
<comment type="caution">
    <text evidence="11">The sequence shown here is derived from an EMBL/GenBank/DDBJ whole genome shotgun (WGS) entry which is preliminary data.</text>
</comment>
<feature type="chain" id="PRO_5015706558" description="Spondin-1" evidence="8">
    <location>
        <begin position="23"/>
        <end position="559"/>
    </location>
</feature>
<evidence type="ECO:0000256" key="6">
    <source>
        <dbReference type="ARBA" id="ARBA00030964"/>
    </source>
</evidence>
<dbReference type="Pfam" id="PF02014">
    <property type="entry name" value="Reeler"/>
    <property type="match status" value="1"/>
</dbReference>
<keyword evidence="5" id="KW-0130">Cell adhesion</keyword>
<dbReference type="Gene3D" id="2.60.40.2130">
    <property type="entry name" value="F-spondin domain"/>
    <property type="match status" value="1"/>
</dbReference>
<dbReference type="Gene3D" id="2.60.40.4060">
    <property type="entry name" value="Reeler domain"/>
    <property type="match status" value="1"/>
</dbReference>
<proteinExistence type="predicted"/>
<dbReference type="PROSITE" id="PS51020">
    <property type="entry name" value="SPONDIN"/>
    <property type="match status" value="1"/>
</dbReference>
<dbReference type="NCBIfam" id="NF038123">
    <property type="entry name" value="NF038123_dom"/>
    <property type="match status" value="1"/>
</dbReference>
<dbReference type="Pfam" id="PF06468">
    <property type="entry name" value="Spond_N"/>
    <property type="match status" value="1"/>
</dbReference>
<dbReference type="EMBL" id="PZQS01000006">
    <property type="protein sequence ID" value="PVD28064.1"/>
    <property type="molecule type" value="Genomic_DNA"/>
</dbReference>
<evidence type="ECO:0000259" key="10">
    <source>
        <dbReference type="PROSITE" id="PS51020"/>
    </source>
</evidence>
<evidence type="ECO:0000313" key="12">
    <source>
        <dbReference type="Proteomes" id="UP000245119"/>
    </source>
</evidence>
<accession>A0A2T7P3R3</accession>
<dbReference type="AlphaFoldDB" id="A0A2T7P3R3"/>
<evidence type="ECO:0000256" key="2">
    <source>
        <dbReference type="ARBA" id="ARBA00019594"/>
    </source>
</evidence>
<reference evidence="11 12" key="1">
    <citation type="submission" date="2018-04" db="EMBL/GenBank/DDBJ databases">
        <title>The genome of golden apple snail Pomacea canaliculata provides insight into stress tolerance and invasive adaptation.</title>
        <authorList>
            <person name="Liu C."/>
            <person name="Liu B."/>
            <person name="Ren Y."/>
            <person name="Zhang Y."/>
            <person name="Wang H."/>
            <person name="Li S."/>
            <person name="Jiang F."/>
            <person name="Yin L."/>
            <person name="Zhang G."/>
            <person name="Qian W."/>
            <person name="Fan W."/>
        </authorList>
    </citation>
    <scope>NUCLEOTIDE SEQUENCE [LARGE SCALE GENOMIC DNA]</scope>
    <source>
        <strain evidence="11">SZHN2017</strain>
        <tissue evidence="11">Muscle</tissue>
    </source>
</reference>
<organism evidence="11 12">
    <name type="scientific">Pomacea canaliculata</name>
    <name type="common">Golden apple snail</name>
    <dbReference type="NCBI Taxonomy" id="400727"/>
    <lineage>
        <taxon>Eukaryota</taxon>
        <taxon>Metazoa</taxon>
        <taxon>Spiralia</taxon>
        <taxon>Lophotrochozoa</taxon>
        <taxon>Mollusca</taxon>
        <taxon>Gastropoda</taxon>
        <taxon>Caenogastropoda</taxon>
        <taxon>Architaenioglossa</taxon>
        <taxon>Ampullarioidea</taxon>
        <taxon>Ampullariidae</taxon>
        <taxon>Pomacea</taxon>
    </lineage>
</organism>
<dbReference type="PROSITE" id="PS50092">
    <property type="entry name" value="TSP1"/>
    <property type="match status" value="2"/>
</dbReference>
<feature type="region of interest" description="Disordered" evidence="7">
    <location>
        <begin position="416"/>
        <end position="435"/>
    </location>
</feature>
<feature type="signal peptide" evidence="8">
    <location>
        <begin position="1"/>
        <end position="22"/>
    </location>
</feature>
<evidence type="ECO:0000256" key="3">
    <source>
        <dbReference type="ARBA" id="ARBA00022530"/>
    </source>
</evidence>
<comment type="subcellular location">
    <subcellularLocation>
        <location evidence="1">Secreted</location>
        <location evidence="1">Extracellular space</location>
        <location evidence="1">Extracellular matrix</location>
    </subcellularLocation>
</comment>
<dbReference type="InterPro" id="IPR000884">
    <property type="entry name" value="TSP1_rpt"/>
</dbReference>
<keyword evidence="3" id="KW-0272">Extracellular matrix</keyword>
<dbReference type="STRING" id="400727.A0A2T7P3R3"/>
<dbReference type="InterPro" id="IPR051418">
    <property type="entry name" value="Spondin/Thrombospondin_T1"/>
</dbReference>
<feature type="domain" description="Reelin" evidence="9">
    <location>
        <begin position="16"/>
        <end position="189"/>
    </location>
</feature>
<evidence type="ECO:0000256" key="8">
    <source>
        <dbReference type="SAM" id="SignalP"/>
    </source>
</evidence>
<dbReference type="SUPFAM" id="SSF82895">
    <property type="entry name" value="TSP-1 type 1 repeat"/>
    <property type="match status" value="2"/>
</dbReference>
<name>A0A2T7P3R3_POMCA</name>
<dbReference type="PANTHER" id="PTHR11311:SF16">
    <property type="entry name" value="SPONDIN-1"/>
    <property type="match status" value="1"/>
</dbReference>